<feature type="transmembrane region" description="Helical" evidence="7">
    <location>
        <begin position="277"/>
        <end position="299"/>
    </location>
</feature>
<evidence type="ECO:0000256" key="3">
    <source>
        <dbReference type="ARBA" id="ARBA00022475"/>
    </source>
</evidence>
<dbReference type="Proteomes" id="UP000253792">
    <property type="component" value="Unassembled WGS sequence"/>
</dbReference>
<evidence type="ECO:0000313" key="9">
    <source>
        <dbReference type="Proteomes" id="UP000253792"/>
    </source>
</evidence>
<comment type="caution">
    <text evidence="8">The sequence shown here is derived from an EMBL/GenBank/DDBJ whole genome shotgun (WGS) entry which is preliminary data.</text>
</comment>
<feature type="transmembrane region" description="Helical" evidence="7">
    <location>
        <begin position="168"/>
        <end position="190"/>
    </location>
</feature>
<dbReference type="STRING" id="1034345.GCA_000236865_01840"/>
<comment type="similarity">
    <text evidence="2">Belongs to the NrfD family.</text>
</comment>
<evidence type="ECO:0000256" key="6">
    <source>
        <dbReference type="ARBA" id="ARBA00023136"/>
    </source>
</evidence>
<evidence type="ECO:0000256" key="4">
    <source>
        <dbReference type="ARBA" id="ARBA00022692"/>
    </source>
</evidence>
<accession>A0A369L6F0</accession>
<dbReference type="Pfam" id="PF03916">
    <property type="entry name" value="NrfD"/>
    <property type="match status" value="1"/>
</dbReference>
<feature type="transmembrane region" description="Helical" evidence="7">
    <location>
        <begin position="89"/>
        <end position="112"/>
    </location>
</feature>
<evidence type="ECO:0000313" key="8">
    <source>
        <dbReference type="EMBL" id="RDB55000.1"/>
    </source>
</evidence>
<dbReference type="GO" id="GO:0005886">
    <property type="term" value="C:plasma membrane"/>
    <property type="evidence" value="ECO:0007669"/>
    <property type="project" value="UniProtKB-SubCell"/>
</dbReference>
<keyword evidence="9" id="KW-1185">Reference proteome</keyword>
<evidence type="ECO:0000256" key="1">
    <source>
        <dbReference type="ARBA" id="ARBA00004651"/>
    </source>
</evidence>
<feature type="transmembrane region" description="Helical" evidence="7">
    <location>
        <begin position="133"/>
        <end position="156"/>
    </location>
</feature>
<dbReference type="RefSeq" id="WP_114620875.1">
    <property type="nucleotide sequence ID" value="NZ_PPTP01000006.1"/>
</dbReference>
<dbReference type="InterPro" id="IPR005614">
    <property type="entry name" value="NrfD-like"/>
</dbReference>
<keyword evidence="5 7" id="KW-1133">Transmembrane helix</keyword>
<feature type="transmembrane region" description="Helical" evidence="7">
    <location>
        <begin position="211"/>
        <end position="232"/>
    </location>
</feature>
<feature type="transmembrane region" description="Helical" evidence="7">
    <location>
        <begin position="244"/>
        <end position="265"/>
    </location>
</feature>
<dbReference type="PANTHER" id="PTHR34856">
    <property type="entry name" value="PROTEIN NRFD"/>
    <property type="match status" value="1"/>
</dbReference>
<dbReference type="PANTHER" id="PTHR34856:SF2">
    <property type="entry name" value="PROTEIN NRFD"/>
    <property type="match status" value="1"/>
</dbReference>
<dbReference type="Gene3D" id="1.20.1630.10">
    <property type="entry name" value="Formate dehydrogenase/DMSO reductase domain"/>
    <property type="match status" value="1"/>
</dbReference>
<organism evidence="8 9">
    <name type="scientific">Senegalimassilia anaerobia</name>
    <dbReference type="NCBI Taxonomy" id="1473216"/>
    <lineage>
        <taxon>Bacteria</taxon>
        <taxon>Bacillati</taxon>
        <taxon>Actinomycetota</taxon>
        <taxon>Coriobacteriia</taxon>
        <taxon>Coriobacteriales</taxon>
        <taxon>Coriobacteriaceae</taxon>
        <taxon>Senegalimassilia</taxon>
    </lineage>
</organism>
<evidence type="ECO:0008006" key="10">
    <source>
        <dbReference type="Google" id="ProtNLM"/>
    </source>
</evidence>
<keyword evidence="3" id="KW-1003">Cell membrane</keyword>
<keyword evidence="4 7" id="KW-0812">Transmembrane</keyword>
<proteinExistence type="inferred from homology"/>
<sequence>MTFSGLIAVYLFLGGTSAGAYAVLAVLDVASNMSTWNRHDERNRTSHAPKILCESTYQRIRRIVYGATLCILMLGVLCLIADLGRPDAFYYLLLYPTSSLISIGALALSLLMGSSLAAFCDAAFSLGAHVRRALWVLKAVGIPVAFVVMAYTGMLLKSVVAVKFWQTMWLPVLFVLSALSCGCAVIMLALCSCEDRRAVRQWDVKLLRFDLVFVVLELLVTILLFASLAPVASADVLTGRHSQLFWGGFVLCALLLPIVIEMFSLMSGRHLSAPATAFASVLVLVGGLCLRLVMVAAGVQPLV</sequence>
<dbReference type="InterPro" id="IPR052049">
    <property type="entry name" value="Electron_transfer_protein"/>
</dbReference>
<comment type="subcellular location">
    <subcellularLocation>
        <location evidence="1">Cell membrane</location>
        <topology evidence="1">Multi-pass membrane protein</topology>
    </subcellularLocation>
</comment>
<feature type="transmembrane region" description="Helical" evidence="7">
    <location>
        <begin position="63"/>
        <end position="83"/>
    </location>
</feature>
<feature type="transmembrane region" description="Helical" evidence="7">
    <location>
        <begin position="6"/>
        <end position="30"/>
    </location>
</feature>
<dbReference type="AlphaFoldDB" id="A0A369L6F0"/>
<dbReference type="EMBL" id="PPTP01000006">
    <property type="protein sequence ID" value="RDB55000.1"/>
    <property type="molecule type" value="Genomic_DNA"/>
</dbReference>
<evidence type="ECO:0000256" key="7">
    <source>
        <dbReference type="SAM" id="Phobius"/>
    </source>
</evidence>
<name>A0A369L6F0_9ACTN</name>
<protein>
    <recommendedName>
        <fullName evidence="10">Polysulfide reductase</fullName>
    </recommendedName>
</protein>
<gene>
    <name evidence="8" type="ORF">C1880_07135</name>
</gene>
<evidence type="ECO:0000256" key="5">
    <source>
        <dbReference type="ARBA" id="ARBA00022989"/>
    </source>
</evidence>
<keyword evidence="6 7" id="KW-0472">Membrane</keyword>
<evidence type="ECO:0000256" key="2">
    <source>
        <dbReference type="ARBA" id="ARBA00008929"/>
    </source>
</evidence>
<dbReference type="OrthoDB" id="3173866at2"/>
<reference evidence="8 9" key="1">
    <citation type="journal article" date="2018" name="Elife">
        <title>Discovery and characterization of a prevalent human gut bacterial enzyme sufficient for the inactivation of a family of plant toxins.</title>
        <authorList>
            <person name="Koppel N."/>
            <person name="Bisanz J.E."/>
            <person name="Pandelia M.E."/>
            <person name="Turnbaugh P.J."/>
            <person name="Balskus E.P."/>
        </authorList>
    </citation>
    <scope>NUCLEOTIDE SEQUENCE [LARGE SCALE GENOMIC DNA]</scope>
    <source>
        <strain evidence="9">anaerobia AP69FAA</strain>
    </source>
</reference>